<dbReference type="GO" id="GO:0005829">
    <property type="term" value="C:cytosol"/>
    <property type="evidence" value="ECO:0007669"/>
    <property type="project" value="TreeGrafter"/>
</dbReference>
<dbReference type="PANTHER" id="PTHR37831:SF1">
    <property type="entry name" value="D-RIBOSE PYRANASE"/>
    <property type="match status" value="1"/>
</dbReference>
<dbReference type="InterPro" id="IPR023750">
    <property type="entry name" value="RbsD-like_sf"/>
</dbReference>
<dbReference type="GO" id="GO:0062193">
    <property type="term" value="F:D-ribose pyranase activity"/>
    <property type="evidence" value="ECO:0007669"/>
    <property type="project" value="UniProtKB-EC"/>
</dbReference>
<reference evidence="7 8" key="1">
    <citation type="submission" date="2017-06" db="EMBL/GenBank/DDBJ databases">
        <title>Herbaspirillum phytohormonus sp. nov., isolated from the root nodule of Robinia pseudoacacia in lead-zinc mine.</title>
        <authorList>
            <person name="Fan M."/>
            <person name="Lin Y."/>
        </authorList>
    </citation>
    <scope>NUCLEOTIDE SEQUENCE [LARGE SCALE GENOMIC DNA]</scope>
    <source>
        <strain evidence="7 8">HZ10</strain>
    </source>
</reference>
<dbReference type="InterPro" id="IPR023064">
    <property type="entry name" value="D-ribose_pyranase"/>
</dbReference>
<evidence type="ECO:0000313" key="8">
    <source>
        <dbReference type="Proteomes" id="UP000197596"/>
    </source>
</evidence>
<comment type="subunit">
    <text evidence="6">Homodecamer.</text>
</comment>
<evidence type="ECO:0000256" key="2">
    <source>
        <dbReference type="ARBA" id="ARBA00012862"/>
    </source>
</evidence>
<organism evidence="7 8">
    <name type="scientific">Herbaspirillum robiniae</name>
    <dbReference type="NCBI Taxonomy" id="2014887"/>
    <lineage>
        <taxon>Bacteria</taxon>
        <taxon>Pseudomonadati</taxon>
        <taxon>Pseudomonadota</taxon>
        <taxon>Betaproteobacteria</taxon>
        <taxon>Burkholderiales</taxon>
        <taxon>Oxalobacteraceae</taxon>
        <taxon>Herbaspirillum</taxon>
    </lineage>
</organism>
<dbReference type="InterPro" id="IPR007721">
    <property type="entry name" value="RbsD_FucU"/>
</dbReference>
<accession>A0A246WUC6</accession>
<feature type="binding site" evidence="6">
    <location>
        <position position="28"/>
    </location>
    <ligand>
        <name>substrate</name>
    </ligand>
</feature>
<feature type="binding site" evidence="6">
    <location>
        <begin position="119"/>
        <end position="121"/>
    </location>
    <ligand>
        <name>substrate</name>
    </ligand>
</feature>
<dbReference type="NCBIfam" id="NF008761">
    <property type="entry name" value="PRK11797.1"/>
    <property type="match status" value="1"/>
</dbReference>
<keyword evidence="4 6" id="KW-0413">Isomerase</keyword>
<keyword evidence="3 6" id="KW-0963">Cytoplasm</keyword>
<comment type="similarity">
    <text evidence="6">Belongs to the RbsD / FucU family. RbsD subfamily.</text>
</comment>
<comment type="pathway">
    <text evidence="6">Carbohydrate metabolism; D-ribose degradation; D-ribose 5-phosphate from beta-D-ribopyranose: step 1/2.</text>
</comment>
<proteinExistence type="inferred from homology"/>
<dbReference type="EMBL" id="NJGU01000001">
    <property type="protein sequence ID" value="OWY30669.1"/>
    <property type="molecule type" value="Genomic_DNA"/>
</dbReference>
<dbReference type="SUPFAM" id="SSF102546">
    <property type="entry name" value="RbsD-like"/>
    <property type="match status" value="1"/>
</dbReference>
<dbReference type="GO" id="GO:0048029">
    <property type="term" value="F:monosaccharide binding"/>
    <property type="evidence" value="ECO:0007669"/>
    <property type="project" value="InterPro"/>
</dbReference>
<sequence length="130" mass="13879">MKKTPLLNAAISQAIAAMGHGDTIVIGDAGLPAPPGVPVIDLALTHGIPDFMSVLKTVLTELQVESHVLATELDARSPQLAAEIYALRVPGKQELPHEEFKQRTRQAKAFIRTGECTPYANIILASGVVF</sequence>
<evidence type="ECO:0000256" key="3">
    <source>
        <dbReference type="ARBA" id="ARBA00022490"/>
    </source>
</evidence>
<evidence type="ECO:0000256" key="4">
    <source>
        <dbReference type="ARBA" id="ARBA00023235"/>
    </source>
</evidence>
<feature type="active site" description="Proton donor" evidence="6">
    <location>
        <position position="20"/>
    </location>
</feature>
<dbReference type="AlphaFoldDB" id="A0A246WUC6"/>
<evidence type="ECO:0000256" key="1">
    <source>
        <dbReference type="ARBA" id="ARBA00000223"/>
    </source>
</evidence>
<dbReference type="HAMAP" id="MF_01661">
    <property type="entry name" value="D_rib_pyranase"/>
    <property type="match status" value="1"/>
</dbReference>
<dbReference type="Gene3D" id="3.40.1650.10">
    <property type="entry name" value="RbsD-like domain"/>
    <property type="match status" value="1"/>
</dbReference>
<comment type="catalytic activity">
    <reaction evidence="1 6">
        <text>beta-D-ribopyranose = beta-D-ribofuranose</text>
        <dbReference type="Rhea" id="RHEA:25432"/>
        <dbReference type="ChEBI" id="CHEBI:27476"/>
        <dbReference type="ChEBI" id="CHEBI:47002"/>
        <dbReference type="EC" id="5.4.99.62"/>
    </reaction>
</comment>
<dbReference type="UniPathway" id="UPA00916">
    <property type="reaction ID" value="UER00888"/>
</dbReference>
<dbReference type="Pfam" id="PF05025">
    <property type="entry name" value="RbsD_FucU"/>
    <property type="match status" value="1"/>
</dbReference>
<comment type="function">
    <text evidence="6">Catalyzes the interconversion of beta-pyran and beta-furan forms of D-ribose.</text>
</comment>
<evidence type="ECO:0000256" key="6">
    <source>
        <dbReference type="HAMAP-Rule" id="MF_01661"/>
    </source>
</evidence>
<comment type="subcellular location">
    <subcellularLocation>
        <location evidence="6">Cytoplasm</location>
    </subcellularLocation>
</comment>
<comment type="caution">
    <text evidence="7">The sequence shown here is derived from an EMBL/GenBank/DDBJ whole genome shotgun (WGS) entry which is preliminary data.</text>
</comment>
<dbReference type="GO" id="GO:0016872">
    <property type="term" value="F:intramolecular lyase activity"/>
    <property type="evidence" value="ECO:0007669"/>
    <property type="project" value="UniProtKB-UniRule"/>
</dbReference>
<evidence type="ECO:0000313" key="7">
    <source>
        <dbReference type="EMBL" id="OWY30669.1"/>
    </source>
</evidence>
<dbReference type="PANTHER" id="PTHR37831">
    <property type="entry name" value="D-RIBOSE PYRANASE"/>
    <property type="match status" value="1"/>
</dbReference>
<evidence type="ECO:0000256" key="5">
    <source>
        <dbReference type="ARBA" id="ARBA00023277"/>
    </source>
</evidence>
<protein>
    <recommendedName>
        <fullName evidence="2 6">D-ribose pyranase</fullName>
        <ecNumber evidence="2 6">5.4.99.62</ecNumber>
    </recommendedName>
</protein>
<dbReference type="RefSeq" id="WP_088749780.1">
    <property type="nucleotide sequence ID" value="NZ_CP193789.1"/>
</dbReference>
<dbReference type="EC" id="5.4.99.62" evidence="2 6"/>
<dbReference type="Proteomes" id="UP000197596">
    <property type="component" value="Unassembled WGS sequence"/>
</dbReference>
<gene>
    <name evidence="6" type="primary">rbsD</name>
    <name evidence="7" type="ORF">CEJ42_00905</name>
</gene>
<keyword evidence="5 6" id="KW-0119">Carbohydrate metabolism</keyword>
<dbReference type="GO" id="GO:0019303">
    <property type="term" value="P:D-ribose catabolic process"/>
    <property type="evidence" value="ECO:0007669"/>
    <property type="project" value="UniProtKB-UniRule"/>
</dbReference>
<feature type="binding site" evidence="6">
    <location>
        <position position="97"/>
    </location>
    <ligand>
        <name>substrate</name>
    </ligand>
</feature>
<name>A0A246WUC6_9BURK</name>